<evidence type="ECO:0000256" key="1">
    <source>
        <dbReference type="SAM" id="MobiDB-lite"/>
    </source>
</evidence>
<protein>
    <submittedName>
        <fullName evidence="2">Uncharacterized protein</fullName>
    </submittedName>
</protein>
<dbReference type="Proteomes" id="UP000070501">
    <property type="component" value="Unassembled WGS sequence"/>
</dbReference>
<accession>A0A136JD93</accession>
<dbReference type="STRING" id="196109.A0A136JD93"/>
<evidence type="ECO:0000313" key="3">
    <source>
        <dbReference type="Proteomes" id="UP000070501"/>
    </source>
</evidence>
<sequence length="791" mass="88111">MGDSQVAASKRGKGPVITRYPLPPTPVPGISRYDPPSGVSLPPHPPPVLNYHSPAPYHQTYAPPYGAQVHHYDPYHTGQVAPPPPPPPPPSHYHHYRHPPTSYVGTPPGPPPYRPPNDHPGGFPHDHSRPQSTPAYGYPGSQLPNRPPPPLPHHYSYPTTQDYPRGSPPYSETPPSFHGSPPPHLRQARYSPPSYGRDSYGRDRSPRGQSRGRWQSPQYRQGEEDSRYRDRDYGWDRSRYPPRDASPPRQRYGQERSPHSRASAGDEPNRHDRRREKPQGSGSNRKSEKNHPKQASSQAPEKHSERPKAVKTPKQQRKPAVDTTQAAPAEQDVQWGLVVPYMPVWDFEGEEGFDSGVASDAEGSFEEDQDLEWTLGQLFAEWVPYYPACAISQPLPREYSEETIAPPADYDEELQTEYITATNVDQFATSVRETKDWRAKRLLPLWANPLEIHPHMLAKLPKPKITSKDQGLQNGSQSVAKKLNGRDRTHSARHDEKAVTAKGADTQQQQEQSVSDRDATIGQESTTVASPAARHSVSTNWSSHHIDDKHDSHDAVVARSVEHTQEAANALRMSRAQNGQRVRAQSSRAREDAQEQADDPEQSREHSRQNKPCPTVPRASNTMKLKLSLELDGGRQVQNGIELDPAKDRAGVPQATEATEAQAGAKPPERPSSRGSLRNWHSHRAISRQASIASDISRPESPLTPTEMALLGIEGFDDSDSESDHDTGAKTSLTPSPPPPSRQKHVHADRETSATKSRPMKRQAAAVQVEEATPRTKKRRQQVASAFSRRW</sequence>
<dbReference type="AlphaFoldDB" id="A0A136JD93"/>
<feature type="region of interest" description="Disordered" evidence="1">
    <location>
        <begin position="465"/>
        <end position="551"/>
    </location>
</feature>
<reference evidence="3" key="1">
    <citation type="submission" date="2016-02" db="EMBL/GenBank/DDBJ databases">
        <title>Draft genome sequence of Microdochium bolleyi, a fungal endophyte of beachgrass.</title>
        <authorList>
            <consortium name="DOE Joint Genome Institute"/>
            <person name="David A.S."/>
            <person name="May G."/>
            <person name="Haridas S."/>
            <person name="Lim J."/>
            <person name="Wang M."/>
            <person name="Labutti K."/>
            <person name="Lipzen A."/>
            <person name="Barry K."/>
            <person name="Grigoriev I.V."/>
        </authorList>
    </citation>
    <scope>NUCLEOTIDE SEQUENCE [LARGE SCALE GENOMIC DNA]</scope>
    <source>
        <strain evidence="3">J235TASD1</strain>
    </source>
</reference>
<dbReference type="OrthoDB" id="3550095at2759"/>
<evidence type="ECO:0000313" key="2">
    <source>
        <dbReference type="EMBL" id="KXJ95133.1"/>
    </source>
</evidence>
<feature type="compositionally biased region" description="Basic and acidic residues" evidence="1">
    <location>
        <begin position="484"/>
        <end position="499"/>
    </location>
</feature>
<feature type="compositionally biased region" description="Pro residues" evidence="1">
    <location>
        <begin position="81"/>
        <end position="91"/>
    </location>
</feature>
<feature type="compositionally biased region" description="Basic and acidic residues" evidence="1">
    <location>
        <begin position="267"/>
        <end position="278"/>
    </location>
</feature>
<feature type="compositionally biased region" description="Low complexity" evidence="1">
    <location>
        <begin position="654"/>
        <end position="663"/>
    </location>
</feature>
<feature type="compositionally biased region" description="Polar residues" evidence="1">
    <location>
        <begin position="468"/>
        <end position="479"/>
    </location>
</feature>
<dbReference type="InParanoid" id="A0A136JD93"/>
<feature type="region of interest" description="Disordered" evidence="1">
    <location>
        <begin position="572"/>
        <end position="621"/>
    </location>
</feature>
<feature type="compositionally biased region" description="Polar residues" evidence="1">
    <location>
        <begin position="575"/>
        <end position="587"/>
    </location>
</feature>
<gene>
    <name evidence="2" type="ORF">Micbo1qcDRAFT_156951</name>
</gene>
<feature type="region of interest" description="Disordered" evidence="1">
    <location>
        <begin position="1"/>
        <end position="329"/>
    </location>
</feature>
<name>A0A136JD93_9PEZI</name>
<proteinExistence type="predicted"/>
<keyword evidence="3" id="KW-1185">Reference proteome</keyword>
<feature type="compositionally biased region" description="Basic and acidic residues" evidence="1">
    <location>
        <begin position="221"/>
        <end position="242"/>
    </location>
</feature>
<dbReference type="EMBL" id="KQ964246">
    <property type="protein sequence ID" value="KXJ95133.1"/>
    <property type="molecule type" value="Genomic_DNA"/>
</dbReference>
<organism evidence="2 3">
    <name type="scientific">Microdochium bolleyi</name>
    <dbReference type="NCBI Taxonomy" id="196109"/>
    <lineage>
        <taxon>Eukaryota</taxon>
        <taxon>Fungi</taxon>
        <taxon>Dikarya</taxon>
        <taxon>Ascomycota</taxon>
        <taxon>Pezizomycotina</taxon>
        <taxon>Sordariomycetes</taxon>
        <taxon>Xylariomycetidae</taxon>
        <taxon>Xylariales</taxon>
        <taxon>Microdochiaceae</taxon>
        <taxon>Microdochium</taxon>
    </lineage>
</organism>
<feature type="region of interest" description="Disordered" evidence="1">
    <location>
        <begin position="643"/>
        <end position="791"/>
    </location>
</feature>